<evidence type="ECO:0000313" key="2">
    <source>
        <dbReference type="Proteomes" id="UP000789920"/>
    </source>
</evidence>
<keyword evidence="2" id="KW-1185">Reference proteome</keyword>
<dbReference type="Proteomes" id="UP000789920">
    <property type="component" value="Unassembled WGS sequence"/>
</dbReference>
<name>A0ACA9R331_9GLOM</name>
<feature type="non-terminal residue" evidence="1">
    <location>
        <position position="1"/>
    </location>
</feature>
<sequence length="52" mass="5901">SIFTGNDETTRQRSLFEKISLLEMTGRQPRKVSISVFCLLELDIAGEAVRLM</sequence>
<organism evidence="1 2">
    <name type="scientific">Racocetra persica</name>
    <dbReference type="NCBI Taxonomy" id="160502"/>
    <lineage>
        <taxon>Eukaryota</taxon>
        <taxon>Fungi</taxon>
        <taxon>Fungi incertae sedis</taxon>
        <taxon>Mucoromycota</taxon>
        <taxon>Glomeromycotina</taxon>
        <taxon>Glomeromycetes</taxon>
        <taxon>Diversisporales</taxon>
        <taxon>Gigasporaceae</taxon>
        <taxon>Racocetra</taxon>
    </lineage>
</organism>
<accession>A0ACA9R331</accession>
<evidence type="ECO:0000313" key="1">
    <source>
        <dbReference type="EMBL" id="CAG8774156.1"/>
    </source>
</evidence>
<reference evidence="1" key="1">
    <citation type="submission" date="2021-06" db="EMBL/GenBank/DDBJ databases">
        <authorList>
            <person name="Kallberg Y."/>
            <person name="Tangrot J."/>
            <person name="Rosling A."/>
        </authorList>
    </citation>
    <scope>NUCLEOTIDE SEQUENCE</scope>
    <source>
        <strain evidence="1">MA461A</strain>
    </source>
</reference>
<dbReference type="EMBL" id="CAJVQC010041952">
    <property type="protein sequence ID" value="CAG8774156.1"/>
    <property type="molecule type" value="Genomic_DNA"/>
</dbReference>
<protein>
    <submittedName>
        <fullName evidence="1">13262_t:CDS:1</fullName>
    </submittedName>
</protein>
<comment type="caution">
    <text evidence="1">The sequence shown here is derived from an EMBL/GenBank/DDBJ whole genome shotgun (WGS) entry which is preliminary data.</text>
</comment>
<gene>
    <name evidence="1" type="ORF">RPERSI_LOCUS16769</name>
</gene>
<proteinExistence type="predicted"/>
<feature type="non-terminal residue" evidence="1">
    <location>
        <position position="52"/>
    </location>
</feature>